<dbReference type="OrthoDB" id="1262810at2759"/>
<feature type="region of interest" description="Disordered" evidence="1">
    <location>
        <begin position="1362"/>
        <end position="1498"/>
    </location>
</feature>
<dbReference type="NCBIfam" id="NF047352">
    <property type="entry name" value="P_loop_sacsin"/>
    <property type="match status" value="1"/>
</dbReference>
<evidence type="ECO:0000256" key="1">
    <source>
        <dbReference type="SAM" id="MobiDB-lite"/>
    </source>
</evidence>
<feature type="compositionally biased region" description="Low complexity" evidence="1">
    <location>
        <begin position="1375"/>
        <end position="1409"/>
    </location>
</feature>
<protein>
    <submittedName>
        <fullName evidence="2">Putative heterokaryon incompatibility protein</fullName>
    </submittedName>
</protein>
<feature type="compositionally biased region" description="Low complexity" evidence="1">
    <location>
        <begin position="1479"/>
        <end position="1489"/>
    </location>
</feature>
<dbReference type="Gene3D" id="3.30.565.10">
    <property type="entry name" value="Histidine kinase-like ATPase, C-terminal domain"/>
    <property type="match status" value="1"/>
</dbReference>
<name>A0A6A5UH62_9PLEO</name>
<dbReference type="SUPFAM" id="SSF55874">
    <property type="entry name" value="ATPase domain of HSP90 chaperone/DNA topoisomerase II/histidine kinase"/>
    <property type="match status" value="1"/>
</dbReference>
<dbReference type="PANTHER" id="PTHR32387:SF0">
    <property type="entry name" value="PROTEIN NO VEIN"/>
    <property type="match status" value="1"/>
</dbReference>
<organism evidence="2 3">
    <name type="scientific">Byssothecium circinans</name>
    <dbReference type="NCBI Taxonomy" id="147558"/>
    <lineage>
        <taxon>Eukaryota</taxon>
        <taxon>Fungi</taxon>
        <taxon>Dikarya</taxon>
        <taxon>Ascomycota</taxon>
        <taxon>Pezizomycotina</taxon>
        <taxon>Dothideomycetes</taxon>
        <taxon>Pleosporomycetidae</taxon>
        <taxon>Pleosporales</taxon>
        <taxon>Massarineae</taxon>
        <taxon>Massarinaceae</taxon>
        <taxon>Byssothecium</taxon>
    </lineage>
</organism>
<keyword evidence="3" id="KW-1185">Reference proteome</keyword>
<evidence type="ECO:0000313" key="2">
    <source>
        <dbReference type="EMBL" id="KAF1960437.1"/>
    </source>
</evidence>
<sequence length="1719" mass="195564">MEVIQNADDNKYTEGEMPTVSITVFPKHVKIECNEEGFSRENIQALCRTGRSSKTPGQGYTGEKGIGFKSVFKLANRAHIRSHPYYFQLDQTRELGMITPQWDEDFFDDHEEEHQTTIVLDRICDQSIDFSTALEKDVDAIDPVLILFLRRIERFHLTLFKSSDGERAISKRFQRVDWMPDSGIVSLKDEDVNTMRHWYKHQVTIEFDGTETRRPGIIDTDIVLAFPVKKKSGTYMPLIQKQNFAFAYLPLGDFGFKFVIQADFLTTSNRQSVDEDNYWNENIADMIPYAFEEAIDNFNFNGGNSDLDELAKTWPLYLNHNTTGSGLSEYWRGIIKSINKHLSGSRVIKNRIGGFWEPESLIFLDWAHDRNGEPMFGHMCDYVSPDYPDSVREALLLLGVTAPNWWWVCRKLHELHGESLLHGETLLRIRMRSKEWCSDLAKVILEPQEPRDDSKYARDLREIPLIPLADGNWRCPPSEDDPIYFPASLGTTIPPGLPLSLVDEEACACPKRRELFRLLGVQDCDVPNVVERILDYHAKLSSATAPHLIAQLKYLYKMREYLRPGDMSKIYFFCSQGTYLQRGTLIYADISIGGELQQLFSGYSEAHFLHGEYFAELHFFERAKLAEWLSETASVALAPRFIATDYYGLHRDFEWLLANKSDQVLRVLHQHWSLYNKDMTNMAKDTIAGHEFMVKSGGRAALRKTYIPFPKLVEKARAFGNADHCHFLALPSGDPEDWKFLSSLGVGLDEGLEFCLWVLNQPGFKEYADVDKSKQLYLAIQSQAFSPAEKEKVKKAFGNAFVILPNVINRKAFGNVFVNLPKYKYDLLKNCVWHGPKGFSSKPALRPVYGHELDRLFREILKVPNATSTEARECLEQLRDDKSTTMADVTEVYVFLQKHHATTFRVNDQTACIAVPSLSGSTLEWKTPAQCVWDDEEFSQNELKLESKTAIRRTVEQHAPTAKAFFTDVLKLPNAGINELLADLALMQKRNPDDPKRVYRLYERIQSCRRSWPTTITKAFKERPLVFLRGINGQSGQWLSLKDCIWTRSVLRSKHALMPSLNQYSGLFRDTLEVPNATMDMLVTDLLKSPMDAPMEDEDVYRYVKELLQEIARLRQNDVALRRLDGKECWPCCTPTCPRKLCSIGNFYVNDRQDLFDIFSDSHTFLDFDFDTSKKVADLLRNRGCDSFLSEKVFIKTESCEPLEHDHDLTQEFRGRADALVKYFEHEECKPDYELRPLLENVDVWISADIKTHYTLQGTTVTKSEGGSSVKVSTGEDKTAKLEIYVSANRHTRACALITDFPKQLVSALKLEPADLPDLHPLLQVPLASLKALLIRKGITGGDAADDYKETLVANSVNKDSRIQSDGSYYDNGDDASTTSASSVRSDSAGSAILTSTRASARSEAANTTLRPHVHHRPSSRPTTPEPRAQVYLNVPSYESPRERPVTPRPTAAGLYSPDNRNRNRERLQGFARNADPASSSRLGRSSRQSGGGGGMFDMSTLRETLEAAEPAPISTPVQVNPSPRRRAGPIPNRNEEEMARDFEVGFLGEQFVYTLLHETLELPYFTGEENWTSSLRSRAGFSTYGREISDFTYEDTEGALTRHFLQMQHPYAPPEWLSTACDNGNIPLYRLEVKSTTSQDPTTAFYMSGRQYKLAKKLRVTSATPREVYVVLRISGLDALEDRARHRPQWRAYLDPYTRGVEGVLNFVAPTYAVTVNA</sequence>
<proteinExistence type="predicted"/>
<dbReference type="EMBL" id="ML976983">
    <property type="protein sequence ID" value="KAF1960437.1"/>
    <property type="molecule type" value="Genomic_DNA"/>
</dbReference>
<dbReference type="InterPro" id="IPR036890">
    <property type="entry name" value="HATPase_C_sf"/>
</dbReference>
<gene>
    <name evidence="2" type="ORF">CC80DRAFT_293754</name>
</gene>
<dbReference type="PANTHER" id="PTHR32387">
    <property type="entry name" value="WU:FJ29H11"/>
    <property type="match status" value="1"/>
</dbReference>
<evidence type="ECO:0000313" key="3">
    <source>
        <dbReference type="Proteomes" id="UP000800035"/>
    </source>
</evidence>
<dbReference type="InterPro" id="IPR052957">
    <property type="entry name" value="Auxin_embryo_med"/>
</dbReference>
<feature type="region of interest" description="Disordered" evidence="1">
    <location>
        <begin position="1514"/>
        <end position="1533"/>
    </location>
</feature>
<accession>A0A6A5UH62</accession>
<dbReference type="Proteomes" id="UP000800035">
    <property type="component" value="Unassembled WGS sequence"/>
</dbReference>
<reference evidence="2" key="1">
    <citation type="journal article" date="2020" name="Stud. Mycol.">
        <title>101 Dothideomycetes genomes: a test case for predicting lifestyles and emergence of pathogens.</title>
        <authorList>
            <person name="Haridas S."/>
            <person name="Albert R."/>
            <person name="Binder M."/>
            <person name="Bloem J."/>
            <person name="Labutti K."/>
            <person name="Salamov A."/>
            <person name="Andreopoulos B."/>
            <person name="Baker S."/>
            <person name="Barry K."/>
            <person name="Bills G."/>
            <person name="Bluhm B."/>
            <person name="Cannon C."/>
            <person name="Castanera R."/>
            <person name="Culley D."/>
            <person name="Daum C."/>
            <person name="Ezra D."/>
            <person name="Gonzalez J."/>
            <person name="Henrissat B."/>
            <person name="Kuo A."/>
            <person name="Liang C."/>
            <person name="Lipzen A."/>
            <person name="Lutzoni F."/>
            <person name="Magnuson J."/>
            <person name="Mondo S."/>
            <person name="Nolan M."/>
            <person name="Ohm R."/>
            <person name="Pangilinan J."/>
            <person name="Park H.-J."/>
            <person name="Ramirez L."/>
            <person name="Alfaro M."/>
            <person name="Sun H."/>
            <person name="Tritt A."/>
            <person name="Yoshinaga Y."/>
            <person name="Zwiers L.-H."/>
            <person name="Turgeon B."/>
            <person name="Goodwin S."/>
            <person name="Spatafora J."/>
            <person name="Crous P."/>
            <person name="Grigoriev I."/>
        </authorList>
    </citation>
    <scope>NUCLEOTIDE SEQUENCE</scope>
    <source>
        <strain evidence="2">CBS 675.92</strain>
    </source>
</reference>